<dbReference type="RefSeq" id="WP_070991362.1">
    <property type="nucleotide sequence ID" value="NZ_CBCSHD010000001.1"/>
</dbReference>
<evidence type="ECO:0000313" key="2">
    <source>
        <dbReference type="Proteomes" id="UP000180253"/>
    </source>
</evidence>
<dbReference type="Gene3D" id="3.40.50.1000">
    <property type="entry name" value="HAD superfamily/HAD-like"/>
    <property type="match status" value="1"/>
</dbReference>
<accession>A0A1S1N8F7</accession>
<evidence type="ECO:0000313" key="1">
    <source>
        <dbReference type="EMBL" id="OHU95788.1"/>
    </source>
</evidence>
<organism evidence="1 2">
    <name type="scientific">Pseudoalteromonas byunsanensis</name>
    <dbReference type="NCBI Taxonomy" id="327939"/>
    <lineage>
        <taxon>Bacteria</taxon>
        <taxon>Pseudomonadati</taxon>
        <taxon>Pseudomonadota</taxon>
        <taxon>Gammaproteobacteria</taxon>
        <taxon>Alteromonadales</taxon>
        <taxon>Pseudoalteromonadaceae</taxon>
        <taxon>Pseudoalteromonas</taxon>
    </lineage>
</organism>
<name>A0A1S1N8F7_9GAMM</name>
<gene>
    <name evidence="1" type="ORF">BIW53_08140</name>
</gene>
<dbReference type="InterPro" id="IPR023214">
    <property type="entry name" value="HAD_sf"/>
</dbReference>
<dbReference type="EMBL" id="MNAN01000028">
    <property type="protein sequence ID" value="OHU95788.1"/>
    <property type="molecule type" value="Genomic_DNA"/>
</dbReference>
<dbReference type="AlphaFoldDB" id="A0A1S1N8F7"/>
<dbReference type="STRING" id="327939.BIW53_08140"/>
<dbReference type="SUPFAM" id="SSF56784">
    <property type="entry name" value="HAD-like"/>
    <property type="match status" value="1"/>
</dbReference>
<protein>
    <recommendedName>
        <fullName evidence="3">Haloacid dehalogenase-like hydrolase</fullName>
    </recommendedName>
</protein>
<sequence length="198" mass="22547">MIIGVDFDNTIANYTGVFHSVAVALGWLPTNIGTSKSDVKSYFIEQGIEPQWTELQGIVYGKEIHQAKPYESCLEVLKTFKAQGHLLKLISHKTRYPIIGDKVDFHSAATEWLRNNAFIDHPDSPFERSNIFFNETKAEKIACITAQQCDVFIDDLESILLAPNFPPETRKVLFNVDISSEDKCLEHHPHWENIQLCI</sequence>
<reference evidence="1 2" key="1">
    <citation type="submission" date="2016-10" db="EMBL/GenBank/DDBJ databases">
        <title>Pseudoalteromonas amylolytica sp. nov., isolated from the surface seawater.</title>
        <authorList>
            <person name="Wu Y.-H."/>
            <person name="Cheng H."/>
            <person name="Jin X.-B."/>
            <person name="Wang C.-S."/>
            <person name="Xu X.-W."/>
        </authorList>
    </citation>
    <scope>NUCLEOTIDE SEQUENCE [LARGE SCALE GENOMIC DNA]</scope>
    <source>
        <strain evidence="1 2">JCM 12483</strain>
    </source>
</reference>
<dbReference type="OrthoDB" id="573782at2"/>
<comment type="caution">
    <text evidence="1">The sequence shown here is derived from an EMBL/GenBank/DDBJ whole genome shotgun (WGS) entry which is preliminary data.</text>
</comment>
<evidence type="ECO:0008006" key="3">
    <source>
        <dbReference type="Google" id="ProtNLM"/>
    </source>
</evidence>
<dbReference type="Proteomes" id="UP000180253">
    <property type="component" value="Unassembled WGS sequence"/>
</dbReference>
<keyword evidence="2" id="KW-1185">Reference proteome</keyword>
<dbReference type="InterPro" id="IPR036412">
    <property type="entry name" value="HAD-like_sf"/>
</dbReference>
<proteinExistence type="predicted"/>